<evidence type="ECO:0000259" key="2">
    <source>
        <dbReference type="Pfam" id="PF03432"/>
    </source>
</evidence>
<proteinExistence type="predicted"/>
<keyword evidence="1" id="KW-0175">Coiled coil</keyword>
<evidence type="ECO:0000313" key="4">
    <source>
        <dbReference type="Proteomes" id="UP000259610"/>
    </source>
</evidence>
<evidence type="ECO:0000313" key="3">
    <source>
        <dbReference type="EMBL" id="HAE28543.1"/>
    </source>
</evidence>
<dbReference type="InterPro" id="IPR005094">
    <property type="entry name" value="Endonuclease_MobA/VirD2"/>
</dbReference>
<reference evidence="3 4" key="1">
    <citation type="journal article" date="2018" name="Nat. Biotechnol.">
        <title>A standardized bacterial taxonomy based on genome phylogeny substantially revises the tree of life.</title>
        <authorList>
            <person name="Parks D.H."/>
            <person name="Chuvochina M."/>
            <person name="Waite D.W."/>
            <person name="Rinke C."/>
            <person name="Skarshewski A."/>
            <person name="Chaumeil P.A."/>
            <person name="Hugenholtz P."/>
        </authorList>
    </citation>
    <scope>NUCLEOTIDE SEQUENCE [LARGE SCALE GENOMIC DNA]</scope>
    <source>
        <strain evidence="3">UBA8733</strain>
    </source>
</reference>
<dbReference type="Proteomes" id="UP000259610">
    <property type="component" value="Unassembled WGS sequence"/>
</dbReference>
<comment type="caution">
    <text evidence="3">The sequence shown here is derived from an EMBL/GenBank/DDBJ whole genome shotgun (WGS) entry which is preliminary data.</text>
</comment>
<feature type="domain" description="MobA/VirD2-like nuclease" evidence="2">
    <location>
        <begin position="3"/>
        <end position="95"/>
    </location>
</feature>
<protein>
    <submittedName>
        <fullName evidence="3">Relaxase</fullName>
    </submittedName>
</protein>
<evidence type="ECO:0000256" key="1">
    <source>
        <dbReference type="SAM" id="Coils"/>
    </source>
</evidence>
<organism evidence="3 4">
    <name type="scientific">Hyphomonas adhaerens</name>
    <dbReference type="NCBI Taxonomy" id="81029"/>
    <lineage>
        <taxon>Bacteria</taxon>
        <taxon>Pseudomonadati</taxon>
        <taxon>Pseudomonadota</taxon>
        <taxon>Alphaproteobacteria</taxon>
        <taxon>Hyphomonadales</taxon>
        <taxon>Hyphomonadaceae</taxon>
        <taxon>Hyphomonas</taxon>
    </lineage>
</organism>
<feature type="non-terminal residue" evidence="3">
    <location>
        <position position="358"/>
    </location>
</feature>
<sequence length="358" mass="41517">TRCEKFLFSLSISPPKGANISTEGFERAVKKAEEALGLTGQPRVIVFHEKGDNRDRHAHVVWSRIDVAEMKAIPMPFDRMRMKEVSRELFIEHGLDVPRGLINRAERNPLNYTLDEYQHAKRVGQNAHEVKAAIQSAWAQSDNAVSLSAALQERGFRLARGDRRGFVAVDVNGEPFALAKWAGVKTKAVRERLGPESLLPSLDETRAAIAQDMTCKMNQFQAELSAREEQRKQEAACQRRQMVERQRTERAQALEQIRQRQQREAFERQARFRKGLGGVWDFLRGETRRIKLRNEQEAREAEQRDRAEKDRLIQSQMAQRQQWQARNRLIEERARVLGQEVRQNREQFTERREAAQKG</sequence>
<gene>
    <name evidence="3" type="ORF">DCG58_15365</name>
</gene>
<feature type="non-terminal residue" evidence="3">
    <location>
        <position position="1"/>
    </location>
</feature>
<dbReference type="EMBL" id="DMAN01000345">
    <property type="protein sequence ID" value="HAE28543.1"/>
    <property type="molecule type" value="Genomic_DNA"/>
</dbReference>
<accession>A0A3B9H1H5</accession>
<dbReference type="Pfam" id="PF03432">
    <property type="entry name" value="Relaxase"/>
    <property type="match status" value="1"/>
</dbReference>
<dbReference type="AlphaFoldDB" id="A0A3B9H1H5"/>
<name>A0A3B9H1H5_9PROT</name>
<feature type="coiled-coil region" evidence="1">
    <location>
        <begin position="210"/>
        <end position="263"/>
    </location>
</feature>